<name>A0A1J7JY14_9PEZI</name>
<dbReference type="AlphaFoldDB" id="A0A1J7JY14"/>
<sequence>MSTPGLNTMPPEIILQIFYQLCFVITKEKGHNWMTLPSGATSLDELDAAGWKEISPDRVTIMAQLNKTAMVSKYVYQCFKDSEFDIFRRLVLRGHDHAPGFADLVIKIGSLKFMENRPTDPEKIAEILRGVTRYYRTSPVYPDSRPELRVELHPKHYDGVLDWLAGRFRRHTYDNDRERRRGQTVFRGPGIPDATFVEHPFDVLYPATNLVPMNEWVGFYLRTLHKEVETWKKHLDTKYWVEEDSYFYGERREGDPPFRPCCLAKDCPRHQSLQWMRDWSAKCRKYTKF</sequence>
<organism evidence="1 2">
    <name type="scientific">Coniochaeta ligniaria NRRL 30616</name>
    <dbReference type="NCBI Taxonomy" id="1408157"/>
    <lineage>
        <taxon>Eukaryota</taxon>
        <taxon>Fungi</taxon>
        <taxon>Dikarya</taxon>
        <taxon>Ascomycota</taxon>
        <taxon>Pezizomycotina</taxon>
        <taxon>Sordariomycetes</taxon>
        <taxon>Sordariomycetidae</taxon>
        <taxon>Coniochaetales</taxon>
        <taxon>Coniochaetaceae</taxon>
        <taxon>Coniochaeta</taxon>
    </lineage>
</organism>
<gene>
    <name evidence="1" type="ORF">CONLIGDRAFT_668349</name>
</gene>
<evidence type="ECO:0000313" key="2">
    <source>
        <dbReference type="Proteomes" id="UP000182658"/>
    </source>
</evidence>
<dbReference type="Proteomes" id="UP000182658">
    <property type="component" value="Unassembled WGS sequence"/>
</dbReference>
<protein>
    <submittedName>
        <fullName evidence="1">Uncharacterized protein</fullName>
    </submittedName>
</protein>
<accession>A0A1J7JY14</accession>
<dbReference type="EMBL" id="KV875095">
    <property type="protein sequence ID" value="OIW32714.1"/>
    <property type="molecule type" value="Genomic_DNA"/>
</dbReference>
<dbReference type="OrthoDB" id="5238777at2759"/>
<reference evidence="1 2" key="1">
    <citation type="submission" date="2016-10" db="EMBL/GenBank/DDBJ databases">
        <title>Draft genome sequence of Coniochaeta ligniaria NRRL30616, a lignocellulolytic fungus for bioabatement of inhibitors in plant biomass hydrolysates.</title>
        <authorList>
            <consortium name="DOE Joint Genome Institute"/>
            <person name="Jimenez D.J."/>
            <person name="Hector R.E."/>
            <person name="Riley R."/>
            <person name="Sun H."/>
            <person name="Grigoriev I.V."/>
            <person name="Van Elsas J.D."/>
            <person name="Nichols N.N."/>
        </authorList>
    </citation>
    <scope>NUCLEOTIDE SEQUENCE [LARGE SCALE GENOMIC DNA]</scope>
    <source>
        <strain evidence="1 2">NRRL 30616</strain>
    </source>
</reference>
<proteinExistence type="predicted"/>
<evidence type="ECO:0000313" key="1">
    <source>
        <dbReference type="EMBL" id="OIW32714.1"/>
    </source>
</evidence>
<keyword evidence="2" id="KW-1185">Reference proteome</keyword>
<dbReference type="InParanoid" id="A0A1J7JY14"/>